<dbReference type="GO" id="GO:0016887">
    <property type="term" value="F:ATP hydrolysis activity"/>
    <property type="evidence" value="ECO:0007669"/>
    <property type="project" value="TreeGrafter"/>
</dbReference>
<keyword evidence="3" id="KW-0067">ATP-binding</keyword>
<gene>
    <name evidence="6" type="primary">cpaF</name>
    <name evidence="6" type="ORF">G3574_24315</name>
</gene>
<dbReference type="InterPro" id="IPR027417">
    <property type="entry name" value="P-loop_NTPase"/>
</dbReference>
<dbReference type="GO" id="GO:0005886">
    <property type="term" value="C:plasma membrane"/>
    <property type="evidence" value="ECO:0007669"/>
    <property type="project" value="TreeGrafter"/>
</dbReference>
<accession>A0A6B3SZL1</accession>
<dbReference type="PANTHER" id="PTHR30258">
    <property type="entry name" value="TYPE II SECRETION SYSTEM PROTEIN GSPE-RELATED"/>
    <property type="match status" value="1"/>
</dbReference>
<proteinExistence type="inferred from homology"/>
<comment type="caution">
    <text evidence="6">The sequence shown here is derived from an EMBL/GenBank/DDBJ whole genome shotgun (WGS) entry which is preliminary data.</text>
</comment>
<dbReference type="AlphaFoldDB" id="A0A6B3SZL1"/>
<dbReference type="EMBL" id="JAAIVB010000078">
    <property type="protein sequence ID" value="NEX64219.1"/>
    <property type="molecule type" value="Genomic_DNA"/>
</dbReference>
<feature type="domain" description="Bacterial type II secretion system protein E" evidence="5">
    <location>
        <begin position="150"/>
        <end position="529"/>
    </location>
</feature>
<dbReference type="RefSeq" id="WP_163968127.1">
    <property type="nucleotide sequence ID" value="NZ_JAAIVB010000078.1"/>
</dbReference>
<dbReference type="GO" id="GO:0005524">
    <property type="term" value="F:ATP binding"/>
    <property type="evidence" value="ECO:0007669"/>
    <property type="project" value="UniProtKB-KW"/>
</dbReference>
<dbReference type="Proteomes" id="UP000482155">
    <property type="component" value="Unassembled WGS sequence"/>
</dbReference>
<dbReference type="SUPFAM" id="SSF52540">
    <property type="entry name" value="P-loop containing nucleoside triphosphate hydrolases"/>
    <property type="match status" value="1"/>
</dbReference>
<comment type="similarity">
    <text evidence="1">Belongs to the GSP E family.</text>
</comment>
<evidence type="ECO:0000259" key="5">
    <source>
        <dbReference type="Pfam" id="PF00437"/>
    </source>
</evidence>
<keyword evidence="2" id="KW-0547">Nucleotide-binding</keyword>
<evidence type="ECO:0000256" key="3">
    <source>
        <dbReference type="ARBA" id="ARBA00022840"/>
    </source>
</evidence>
<dbReference type="Pfam" id="PF00437">
    <property type="entry name" value="T2SSE"/>
    <property type="match status" value="1"/>
</dbReference>
<keyword evidence="7" id="KW-1185">Reference proteome</keyword>
<name>A0A6B3SZL1_9BURK</name>
<protein>
    <submittedName>
        <fullName evidence="6">Flp pilus assembly complex ATPase component</fullName>
    </submittedName>
</protein>
<evidence type="ECO:0000313" key="6">
    <source>
        <dbReference type="EMBL" id="NEX64219.1"/>
    </source>
</evidence>
<dbReference type="PANTHER" id="PTHR30258:SF1">
    <property type="entry name" value="PROTEIN TRANSPORT PROTEIN HOFB HOMOLOG"/>
    <property type="match status" value="1"/>
</dbReference>
<feature type="region of interest" description="Disordered" evidence="4">
    <location>
        <begin position="1"/>
        <end position="28"/>
    </location>
</feature>
<organism evidence="6 7">
    <name type="scientific">Noviherbaspirillum galbum</name>
    <dbReference type="NCBI Taxonomy" id="2709383"/>
    <lineage>
        <taxon>Bacteria</taxon>
        <taxon>Pseudomonadati</taxon>
        <taxon>Pseudomonadota</taxon>
        <taxon>Betaproteobacteria</taxon>
        <taxon>Burkholderiales</taxon>
        <taxon>Oxalobacteraceae</taxon>
        <taxon>Noviherbaspirillum</taxon>
    </lineage>
</organism>
<dbReference type="Gene3D" id="3.30.450.90">
    <property type="match status" value="1"/>
</dbReference>
<evidence type="ECO:0000256" key="4">
    <source>
        <dbReference type="SAM" id="MobiDB-lite"/>
    </source>
</evidence>
<reference evidence="6 7" key="1">
    <citation type="submission" date="2020-02" db="EMBL/GenBank/DDBJ databases">
        <authorList>
            <person name="Kim M.K."/>
        </authorList>
    </citation>
    <scope>NUCLEOTIDE SEQUENCE [LARGE SCALE GENOMIC DNA]</scope>
    <source>
        <strain evidence="6 7">17J57-3</strain>
    </source>
</reference>
<sequence>MNKPPQFPHAAQADAQAAGATMPPSGQRHRAWYDHEVQEWSELDFHRSQVSLYADPTLARLTAGEHGKEICVFQQREGKVTLLVTRNLLARHRTTFDNVLTVLERQRLEVVKHVATASVIRYAVDYVASQHQASTDRGLSQSSALREFLDVVREAALRGSSDIHFCAREGGAVILFRVEGQIVRSGRPLSYRRCQDLIRAVYNSMPDKGSNSGSLITFETQQRAAIPCEVDINGKAEALKLRFQITPALGGFDAVMRILWQSGVSFQKGDSLKSDLVRLGYLDDQATRISLAAMKTAGGIVLAGVTGSGKTTTLYSMLGHIATETKKTYSVEDPIEGKLQNVSQIQVQTTEDMDTDQAISEIVKSLMRLDPDVTMVSEIRGIETGSAFKQLIQTGHQTLSTVHASSALDIYERLAAPEIGIPRHVLSSPDFLTLLIYQKLLRKLCEHCKIPLRESDLPQDKIASCELLGDTGRMYVTNLKGCPHCSGAAVKGVAGRTVCAEVILPDHTLLRLLQEERSIEGYQHLRQRIAPLHEPSSRGKQALEVAIYKMCEGIIDPREVEQEFQPLELYVEMTNYDRRAGKN</sequence>
<evidence type="ECO:0000256" key="1">
    <source>
        <dbReference type="ARBA" id="ARBA00006611"/>
    </source>
</evidence>
<dbReference type="Gene3D" id="3.40.50.300">
    <property type="entry name" value="P-loop containing nucleotide triphosphate hydrolases"/>
    <property type="match status" value="1"/>
</dbReference>
<evidence type="ECO:0000313" key="7">
    <source>
        <dbReference type="Proteomes" id="UP000482155"/>
    </source>
</evidence>
<dbReference type="InterPro" id="IPR001482">
    <property type="entry name" value="T2SS/T4SS_dom"/>
</dbReference>
<evidence type="ECO:0000256" key="2">
    <source>
        <dbReference type="ARBA" id="ARBA00022741"/>
    </source>
</evidence>
<feature type="compositionally biased region" description="Low complexity" evidence="4">
    <location>
        <begin position="8"/>
        <end position="24"/>
    </location>
</feature>